<dbReference type="GO" id="GO:0016491">
    <property type="term" value="F:oxidoreductase activity"/>
    <property type="evidence" value="ECO:0007669"/>
    <property type="project" value="UniProtKB-KW"/>
</dbReference>
<comment type="caution">
    <text evidence="8">The sequence shown here is derived from an EMBL/GenBank/DDBJ whole genome shotgun (WGS) entry which is preliminary data.</text>
</comment>
<gene>
    <name evidence="8" type="ORF">DFH07DRAFT_1068221</name>
</gene>
<protein>
    <submittedName>
        <fullName evidence="8">Nitroreductase-like protein</fullName>
    </submittedName>
</protein>
<dbReference type="AlphaFoldDB" id="A0AAD7MHP1"/>
<keyword evidence="4" id="KW-0963">Cytoplasm</keyword>
<dbReference type="PANTHER" id="PTHR43035:SF1">
    <property type="entry name" value="FATTY ACID REPRESSION MUTANT PROTEIN 2-RELATED"/>
    <property type="match status" value="1"/>
</dbReference>
<dbReference type="PANTHER" id="PTHR43035">
    <property type="entry name" value="FATTY ACID REPRESSION MUTANT PROTEIN 2-RELATED"/>
    <property type="match status" value="1"/>
</dbReference>
<evidence type="ECO:0000256" key="4">
    <source>
        <dbReference type="ARBA" id="ARBA00022490"/>
    </source>
</evidence>
<dbReference type="InterPro" id="IPR029479">
    <property type="entry name" value="Nitroreductase"/>
</dbReference>
<evidence type="ECO:0000256" key="3">
    <source>
        <dbReference type="ARBA" id="ARBA00007118"/>
    </source>
</evidence>
<evidence type="ECO:0000313" key="9">
    <source>
        <dbReference type="Proteomes" id="UP001215280"/>
    </source>
</evidence>
<dbReference type="FunFam" id="3.40.109.10:FF:000001">
    <property type="entry name" value="Nitroreductase family"/>
    <property type="match status" value="1"/>
</dbReference>
<dbReference type="Gene3D" id="3.40.109.10">
    <property type="entry name" value="NADH Oxidase"/>
    <property type="match status" value="1"/>
</dbReference>
<keyword evidence="5" id="KW-0560">Oxidoreductase</keyword>
<name>A0AAD7MHP1_9AGAR</name>
<evidence type="ECO:0000256" key="5">
    <source>
        <dbReference type="ARBA" id="ARBA00023002"/>
    </source>
</evidence>
<comment type="subcellular location">
    <subcellularLocation>
        <location evidence="2">Cytoplasm</location>
    </subcellularLocation>
    <subcellularLocation>
        <location evidence="1">Nucleus</location>
    </subcellularLocation>
</comment>
<evidence type="ECO:0000256" key="6">
    <source>
        <dbReference type="ARBA" id="ARBA00023242"/>
    </source>
</evidence>
<evidence type="ECO:0000256" key="1">
    <source>
        <dbReference type="ARBA" id="ARBA00004123"/>
    </source>
</evidence>
<organism evidence="8 9">
    <name type="scientific">Mycena maculata</name>
    <dbReference type="NCBI Taxonomy" id="230809"/>
    <lineage>
        <taxon>Eukaryota</taxon>
        <taxon>Fungi</taxon>
        <taxon>Dikarya</taxon>
        <taxon>Basidiomycota</taxon>
        <taxon>Agaricomycotina</taxon>
        <taxon>Agaricomycetes</taxon>
        <taxon>Agaricomycetidae</taxon>
        <taxon>Agaricales</taxon>
        <taxon>Marasmiineae</taxon>
        <taxon>Mycenaceae</taxon>
        <taxon>Mycena</taxon>
    </lineage>
</organism>
<sequence>MSGAYLSALAVRRTNRTITPKSSIPDEKLEAIVKACVLHSPTPFNIQSSRAVLVTGAANARLWKLVADSLETAFEGDMRTTALARVAAYSAGYGSVLFFEDQKVIDEITEKMPFFTKHFPVWSTNATGMLQHAVWTAFSLEGLGASLQHNGAYSDELVAEILKTFSLPSTWTSTAIMPFGDPAAPPTEKDFGAIEDRVKIFKA</sequence>
<accession>A0AAD7MHP1</accession>
<evidence type="ECO:0000313" key="8">
    <source>
        <dbReference type="EMBL" id="KAJ7717364.1"/>
    </source>
</evidence>
<dbReference type="InterPro" id="IPR033877">
    <property type="entry name" value="Frm2/Hbn1"/>
</dbReference>
<dbReference type="Pfam" id="PF00881">
    <property type="entry name" value="Nitroreductase"/>
    <property type="match status" value="1"/>
</dbReference>
<feature type="domain" description="Nitroreductase" evidence="7">
    <location>
        <begin position="10"/>
        <end position="180"/>
    </location>
</feature>
<dbReference type="EMBL" id="JARJLG010000319">
    <property type="protein sequence ID" value="KAJ7717364.1"/>
    <property type="molecule type" value="Genomic_DNA"/>
</dbReference>
<reference evidence="8" key="1">
    <citation type="submission" date="2023-03" db="EMBL/GenBank/DDBJ databases">
        <title>Massive genome expansion in bonnet fungi (Mycena s.s.) driven by repeated elements and novel gene families across ecological guilds.</title>
        <authorList>
            <consortium name="Lawrence Berkeley National Laboratory"/>
            <person name="Harder C.B."/>
            <person name="Miyauchi S."/>
            <person name="Viragh M."/>
            <person name="Kuo A."/>
            <person name="Thoen E."/>
            <person name="Andreopoulos B."/>
            <person name="Lu D."/>
            <person name="Skrede I."/>
            <person name="Drula E."/>
            <person name="Henrissat B."/>
            <person name="Morin E."/>
            <person name="Kohler A."/>
            <person name="Barry K."/>
            <person name="LaButti K."/>
            <person name="Morin E."/>
            <person name="Salamov A."/>
            <person name="Lipzen A."/>
            <person name="Mereny Z."/>
            <person name="Hegedus B."/>
            <person name="Baldrian P."/>
            <person name="Stursova M."/>
            <person name="Weitz H."/>
            <person name="Taylor A."/>
            <person name="Grigoriev I.V."/>
            <person name="Nagy L.G."/>
            <person name="Martin F."/>
            <person name="Kauserud H."/>
        </authorList>
    </citation>
    <scope>NUCLEOTIDE SEQUENCE</scope>
    <source>
        <strain evidence="8">CBHHK188m</strain>
    </source>
</reference>
<dbReference type="Proteomes" id="UP001215280">
    <property type="component" value="Unassembled WGS sequence"/>
</dbReference>
<dbReference type="CDD" id="cd02140">
    <property type="entry name" value="Frm2-like"/>
    <property type="match status" value="1"/>
</dbReference>
<comment type="similarity">
    <text evidence="3">Belongs to the nitroreductase family.</text>
</comment>
<dbReference type="GO" id="GO:0005634">
    <property type="term" value="C:nucleus"/>
    <property type="evidence" value="ECO:0007669"/>
    <property type="project" value="UniProtKB-SubCell"/>
</dbReference>
<keyword evidence="6" id="KW-0539">Nucleus</keyword>
<evidence type="ECO:0000259" key="7">
    <source>
        <dbReference type="Pfam" id="PF00881"/>
    </source>
</evidence>
<dbReference type="SUPFAM" id="SSF55469">
    <property type="entry name" value="FMN-dependent nitroreductase-like"/>
    <property type="match status" value="1"/>
</dbReference>
<evidence type="ECO:0000256" key="2">
    <source>
        <dbReference type="ARBA" id="ARBA00004496"/>
    </source>
</evidence>
<dbReference type="GO" id="GO:0005737">
    <property type="term" value="C:cytoplasm"/>
    <property type="evidence" value="ECO:0007669"/>
    <property type="project" value="UniProtKB-SubCell"/>
</dbReference>
<keyword evidence="9" id="KW-1185">Reference proteome</keyword>
<dbReference type="GO" id="GO:0034599">
    <property type="term" value="P:cellular response to oxidative stress"/>
    <property type="evidence" value="ECO:0007669"/>
    <property type="project" value="InterPro"/>
</dbReference>
<proteinExistence type="inferred from homology"/>
<dbReference type="InterPro" id="IPR000415">
    <property type="entry name" value="Nitroreductase-like"/>
</dbReference>